<dbReference type="InterPro" id="IPR037069">
    <property type="entry name" value="AcylCoA_DH/ox_N_sf"/>
</dbReference>
<keyword evidence="18" id="KW-1185">Reference proteome</keyword>
<keyword evidence="5" id="KW-0560">Oxidoreductase</keyword>
<name>A0A7H1BDK7_9ACTN</name>
<dbReference type="NCBIfam" id="NF045629">
    <property type="entry name" value="monooxsub_HsaA"/>
    <property type="match status" value="1"/>
</dbReference>
<dbReference type="InterPro" id="IPR054617">
    <property type="entry name" value="HsaA"/>
</dbReference>
<dbReference type="PANTHER" id="PTHR48083:SF19">
    <property type="entry name" value="FLAVIN-DEPENDENT MONOOXYGENASE, OXYGENASE SUBUNIT HSAA"/>
    <property type="match status" value="1"/>
</dbReference>
<dbReference type="Proteomes" id="UP000516428">
    <property type="component" value="Chromosome"/>
</dbReference>
<dbReference type="GO" id="GO:0003995">
    <property type="term" value="F:acyl-CoA dehydrogenase activity"/>
    <property type="evidence" value="ECO:0007669"/>
    <property type="project" value="TreeGrafter"/>
</dbReference>
<dbReference type="Pfam" id="PF08028">
    <property type="entry name" value="Acyl-CoA_dh_2"/>
    <property type="match status" value="1"/>
</dbReference>
<evidence type="ECO:0000256" key="7">
    <source>
        <dbReference type="ARBA" id="ARBA00023098"/>
    </source>
</evidence>
<evidence type="ECO:0000256" key="14">
    <source>
        <dbReference type="ARBA" id="ARBA00083879"/>
    </source>
</evidence>
<dbReference type="GO" id="GO:0005737">
    <property type="term" value="C:cytoplasm"/>
    <property type="evidence" value="ECO:0007669"/>
    <property type="project" value="TreeGrafter"/>
</dbReference>
<dbReference type="PIRSF" id="PIRSF016578">
    <property type="entry name" value="HsaA"/>
    <property type="match status" value="1"/>
</dbReference>
<dbReference type="Pfam" id="PF02771">
    <property type="entry name" value="Acyl-CoA_dh_N"/>
    <property type="match status" value="1"/>
</dbReference>
<evidence type="ECO:0000256" key="6">
    <source>
        <dbReference type="ARBA" id="ARBA00023033"/>
    </source>
</evidence>
<keyword evidence="2" id="KW-0285">Flavoprotein</keyword>
<evidence type="ECO:0000256" key="5">
    <source>
        <dbReference type="ARBA" id="ARBA00023002"/>
    </source>
</evidence>
<dbReference type="FunFam" id="2.40.110.10:FF:000021">
    <property type="entry name" value="Flavin-dependent monooxygenase, oxygenase subunit"/>
    <property type="match status" value="1"/>
</dbReference>
<comment type="similarity">
    <text evidence="9">Belongs to the HpaH/HsaA monooxygenase family.</text>
</comment>
<evidence type="ECO:0000256" key="3">
    <source>
        <dbReference type="ARBA" id="ARBA00022797"/>
    </source>
</evidence>
<dbReference type="EC" id="1.14.14.12" evidence="11"/>
<dbReference type="InterPro" id="IPR046373">
    <property type="entry name" value="Acyl-CoA_Oxase/DH_mid-dom_sf"/>
</dbReference>
<dbReference type="SUPFAM" id="SSF56645">
    <property type="entry name" value="Acyl-CoA dehydrogenase NM domain-like"/>
    <property type="match status" value="1"/>
</dbReference>
<evidence type="ECO:0000256" key="10">
    <source>
        <dbReference type="ARBA" id="ARBA00060577"/>
    </source>
</evidence>
<comment type="pathway">
    <text evidence="1">Lipid metabolism; steroid biosynthesis.</text>
</comment>
<dbReference type="CDD" id="cd01159">
    <property type="entry name" value="NcnH"/>
    <property type="match status" value="1"/>
</dbReference>
<dbReference type="Gene3D" id="2.40.110.10">
    <property type="entry name" value="Butyryl-CoA Dehydrogenase, subunit A, domain 2"/>
    <property type="match status" value="1"/>
</dbReference>
<reference evidence="17 18" key="1">
    <citation type="submission" date="2020-09" db="EMBL/GenBank/DDBJ databases">
        <title>A novel species.</title>
        <authorList>
            <person name="Gao J."/>
        </authorList>
    </citation>
    <scope>NUCLEOTIDE SEQUENCE [LARGE SCALE GENOMIC DNA]</scope>
    <source>
        <strain evidence="17 18">CRXT-Y-14</strain>
    </source>
</reference>
<dbReference type="GO" id="GO:0050660">
    <property type="term" value="F:flavin adenine dinucleotide binding"/>
    <property type="evidence" value="ECO:0007669"/>
    <property type="project" value="InterPro"/>
</dbReference>
<evidence type="ECO:0000256" key="9">
    <source>
        <dbReference type="ARBA" id="ARBA00049661"/>
    </source>
</evidence>
<dbReference type="InterPro" id="IPR036250">
    <property type="entry name" value="AcylCo_DH-like_C"/>
</dbReference>
<organism evidence="17 18">
    <name type="scientific">Streptomyces xanthii</name>
    <dbReference type="NCBI Taxonomy" id="2768069"/>
    <lineage>
        <taxon>Bacteria</taxon>
        <taxon>Bacillati</taxon>
        <taxon>Actinomycetota</taxon>
        <taxon>Actinomycetes</taxon>
        <taxon>Kitasatosporales</taxon>
        <taxon>Streptomycetaceae</taxon>
        <taxon>Streptomyces</taxon>
    </lineage>
</organism>
<evidence type="ECO:0000259" key="16">
    <source>
        <dbReference type="Pfam" id="PF08028"/>
    </source>
</evidence>
<keyword evidence="4" id="KW-0442">Lipid degradation</keyword>
<dbReference type="GO" id="GO:0008202">
    <property type="term" value="P:steroid metabolic process"/>
    <property type="evidence" value="ECO:0007669"/>
    <property type="project" value="UniProtKB-KW"/>
</dbReference>
<feature type="domain" description="Acyl-CoA dehydrogenase/oxidase N-terminal" evidence="15">
    <location>
        <begin position="8"/>
        <end position="85"/>
    </location>
</feature>
<evidence type="ECO:0000256" key="8">
    <source>
        <dbReference type="ARBA" id="ARBA00023221"/>
    </source>
</evidence>
<dbReference type="GO" id="GO:0036383">
    <property type="term" value="F:3-hydroxy-9,10-secoandrosta-1,3,5(10)-triene-9,17-dione monooxygenase activity"/>
    <property type="evidence" value="ECO:0007669"/>
    <property type="project" value="UniProtKB-EC"/>
</dbReference>
<dbReference type="Gene3D" id="1.10.540.10">
    <property type="entry name" value="Acyl-CoA dehydrogenase/oxidase, N-terminal domain"/>
    <property type="match status" value="1"/>
</dbReference>
<sequence>MTEDSTAAVLASVRALLPAVAERAAEAEELRRIPEATVKELASTGFFRLLQPQRYGGHGADPAVFYDCVKEIAQACGSTGWVASVLGVHPWHVALYEKAAQDEVWGENGERADTRISSSYAPTGTAARVDGGFRLSGRWHFSSGCDHAQWIILGALVPDADGNPVDMRAFLLPRTDYEIKDVWDTVGLRGTGSNDILVEDVFVPEHRALSYGPVTALAAPGLDINPEPVFRLPYAAVFTTTISSPIVGIAQGAWDGFVSATRERIRVSYGQKVAEDPFAQIRLARSASDIDAAWRQLRGNIGEMYDIVSAGGELSTELRARARRDQVLATERCAAAVDLLMENAGGNAMRTGAGPAGVQRAWRDIHTGRGHAANDPERALLMFGQDALGLDVQDVML</sequence>
<dbReference type="GO" id="GO:0033539">
    <property type="term" value="P:fatty acid beta-oxidation using acyl-CoA dehydrogenase"/>
    <property type="evidence" value="ECO:0007669"/>
    <property type="project" value="TreeGrafter"/>
</dbReference>
<dbReference type="InterPro" id="IPR050741">
    <property type="entry name" value="Acyl-CoA_dehydrogenase"/>
</dbReference>
<keyword evidence="6 17" id="KW-0503">Monooxygenase</keyword>
<gene>
    <name evidence="17" type="ORF">IAG42_26645</name>
</gene>
<dbReference type="InterPro" id="IPR009100">
    <property type="entry name" value="AcylCoA_DH/oxidase_NM_dom_sf"/>
</dbReference>
<accession>A0A7H1BDK7</accession>
<evidence type="ECO:0000256" key="13">
    <source>
        <dbReference type="ARBA" id="ARBA00082428"/>
    </source>
</evidence>
<evidence type="ECO:0000256" key="2">
    <source>
        <dbReference type="ARBA" id="ARBA00022630"/>
    </source>
</evidence>
<evidence type="ECO:0000259" key="15">
    <source>
        <dbReference type="Pfam" id="PF02771"/>
    </source>
</evidence>
<evidence type="ECO:0000256" key="4">
    <source>
        <dbReference type="ARBA" id="ARBA00022963"/>
    </source>
</evidence>
<keyword evidence="8" id="KW-0753">Steroid metabolism</keyword>
<keyword evidence="7" id="KW-0443">Lipid metabolism</keyword>
<dbReference type="RefSeq" id="WP_188339492.1">
    <property type="nucleotide sequence ID" value="NZ_CP061281.1"/>
</dbReference>
<dbReference type="InterPro" id="IPR013107">
    <property type="entry name" value="Acyl-CoA_DH_C"/>
</dbReference>
<dbReference type="InterPro" id="IPR013786">
    <property type="entry name" value="AcylCoA_DH/ox_N"/>
</dbReference>
<dbReference type="Gene3D" id="1.20.140.10">
    <property type="entry name" value="Butyryl-CoA Dehydrogenase, subunit A, domain 3"/>
    <property type="match status" value="1"/>
</dbReference>
<evidence type="ECO:0000256" key="1">
    <source>
        <dbReference type="ARBA" id="ARBA00005202"/>
    </source>
</evidence>
<dbReference type="PANTHER" id="PTHR48083">
    <property type="entry name" value="MEDIUM-CHAIN SPECIFIC ACYL-COA DEHYDROGENASE, MITOCHONDRIAL-RELATED"/>
    <property type="match status" value="1"/>
</dbReference>
<feature type="domain" description="Acyl-CoA dehydrogenase C-terminal" evidence="16">
    <location>
        <begin position="241"/>
        <end position="375"/>
    </location>
</feature>
<dbReference type="KEGG" id="sxn:IAG42_26645"/>
<proteinExistence type="inferred from homology"/>
<evidence type="ECO:0000256" key="11">
    <source>
        <dbReference type="ARBA" id="ARBA00066424"/>
    </source>
</evidence>
<evidence type="ECO:0000256" key="12">
    <source>
        <dbReference type="ARBA" id="ARBA00068484"/>
    </source>
</evidence>
<protein>
    <recommendedName>
        <fullName evidence="12">Flavin-dependent monooxygenase, oxygenase subunit HsaA</fullName>
        <ecNumber evidence="11">1.14.14.12</ecNumber>
    </recommendedName>
    <alternativeName>
        <fullName evidence="14">3-hydroxy-9,10-secoandrosta-1,3,5(10)-triene-9,17-dione 4-hydroxylase, oxygenase subunit</fullName>
    </alternativeName>
    <alternativeName>
        <fullName evidence="13">3-hydroxy-9,10-secoandrosta-1,3,5(10)-triene-9,17-dione monooxygenase</fullName>
    </alternativeName>
</protein>
<dbReference type="EMBL" id="CP061281">
    <property type="protein sequence ID" value="QNS06812.1"/>
    <property type="molecule type" value="Genomic_DNA"/>
</dbReference>
<evidence type="ECO:0000313" key="18">
    <source>
        <dbReference type="Proteomes" id="UP000516428"/>
    </source>
</evidence>
<evidence type="ECO:0000313" key="17">
    <source>
        <dbReference type="EMBL" id="QNS06812.1"/>
    </source>
</evidence>
<comment type="pathway">
    <text evidence="10">Steroid biosynthesis.</text>
</comment>
<dbReference type="AlphaFoldDB" id="A0A7H1BDK7"/>
<dbReference type="SUPFAM" id="SSF47203">
    <property type="entry name" value="Acyl-CoA dehydrogenase C-terminal domain-like"/>
    <property type="match status" value="1"/>
</dbReference>
<keyword evidence="3" id="KW-0058">Aromatic hydrocarbons catabolism</keyword>